<dbReference type="AlphaFoldDB" id="A0A328DZ54"/>
<organism evidence="1 2">
    <name type="scientific">Cuscuta australis</name>
    <dbReference type="NCBI Taxonomy" id="267555"/>
    <lineage>
        <taxon>Eukaryota</taxon>
        <taxon>Viridiplantae</taxon>
        <taxon>Streptophyta</taxon>
        <taxon>Embryophyta</taxon>
        <taxon>Tracheophyta</taxon>
        <taxon>Spermatophyta</taxon>
        <taxon>Magnoliopsida</taxon>
        <taxon>eudicotyledons</taxon>
        <taxon>Gunneridae</taxon>
        <taxon>Pentapetalae</taxon>
        <taxon>asterids</taxon>
        <taxon>lamiids</taxon>
        <taxon>Solanales</taxon>
        <taxon>Convolvulaceae</taxon>
        <taxon>Cuscuteae</taxon>
        <taxon>Cuscuta</taxon>
        <taxon>Cuscuta subgen. Grammica</taxon>
        <taxon>Cuscuta sect. Cleistogrammica</taxon>
    </lineage>
</organism>
<protein>
    <submittedName>
        <fullName evidence="1">Uncharacterized protein</fullName>
    </submittedName>
</protein>
<reference evidence="1 2" key="1">
    <citation type="submission" date="2018-06" db="EMBL/GenBank/DDBJ databases">
        <title>The Genome of Cuscuta australis (Dodder) Provides Insight into the Evolution of Plant Parasitism.</title>
        <authorList>
            <person name="Liu H."/>
        </authorList>
    </citation>
    <scope>NUCLEOTIDE SEQUENCE [LARGE SCALE GENOMIC DNA]</scope>
    <source>
        <strain evidence="2">cv. Yunnan</strain>
        <tissue evidence="1">Vines</tissue>
    </source>
</reference>
<proteinExistence type="predicted"/>
<dbReference type="Proteomes" id="UP000249390">
    <property type="component" value="Unassembled WGS sequence"/>
</dbReference>
<name>A0A328DZ54_9ASTE</name>
<comment type="caution">
    <text evidence="1">The sequence shown here is derived from an EMBL/GenBank/DDBJ whole genome shotgun (WGS) entry which is preliminary data.</text>
</comment>
<sequence>MRPLQKLNGIECDVKEPETERDSPRAYAVRRLPAIAKIGVSPSASLLRRLAFYISPSPSRSPNHLHLRRLTFAVSQSRLPNRKKSGTGTHLFSLVSFSVIHSLLLY</sequence>
<dbReference type="EMBL" id="NQVE01000058">
    <property type="protein sequence ID" value="RAL50510.1"/>
    <property type="molecule type" value="Genomic_DNA"/>
</dbReference>
<accession>A0A328DZ54</accession>
<evidence type="ECO:0000313" key="1">
    <source>
        <dbReference type="EMBL" id="RAL50510.1"/>
    </source>
</evidence>
<keyword evidence="2" id="KW-1185">Reference proteome</keyword>
<gene>
    <name evidence="1" type="ORF">DM860_014452</name>
</gene>
<evidence type="ECO:0000313" key="2">
    <source>
        <dbReference type="Proteomes" id="UP000249390"/>
    </source>
</evidence>